<dbReference type="Proteomes" id="UP000579281">
    <property type="component" value="Unassembled WGS sequence"/>
</dbReference>
<reference evidence="2 3" key="1">
    <citation type="submission" date="2020-08" db="EMBL/GenBank/DDBJ databases">
        <title>Genomic Encyclopedia of Type Strains, Phase IV (KMG-IV): sequencing the most valuable type-strain genomes for metagenomic binning, comparative biology and taxonomic classification.</title>
        <authorList>
            <person name="Goeker M."/>
        </authorList>
    </citation>
    <scope>NUCLEOTIDE SEQUENCE [LARGE SCALE GENOMIC DNA]</scope>
    <source>
        <strain evidence="2 3">DSM 103526</strain>
    </source>
</reference>
<accession>A0A841L6J7</accession>
<sequence>MAAPRPGDLKWVESTTTKQELENQVGAINTTPAPLNILVGVSGFFAGLANAVAGTVIGAFGLILLAKDTYYNEQKAKLESLLSKLTTASPSTVVVIEQEYKYSAKGAWAPTNNVRFSTK</sequence>
<proteinExistence type="predicted"/>
<comment type="caution">
    <text evidence="2">The sequence shown here is derived from an EMBL/GenBank/DDBJ whole genome shotgun (WGS) entry which is preliminary data.</text>
</comment>
<name>A0A841L6J7_9FIRM</name>
<gene>
    <name evidence="2" type="ORF">HNQ80_004887</name>
</gene>
<dbReference type="AlphaFoldDB" id="A0A841L6J7"/>
<protein>
    <submittedName>
        <fullName evidence="2">Uncharacterized protein</fullName>
    </submittedName>
</protein>
<evidence type="ECO:0000313" key="3">
    <source>
        <dbReference type="Proteomes" id="UP000579281"/>
    </source>
</evidence>
<keyword evidence="1" id="KW-1133">Transmembrane helix</keyword>
<evidence type="ECO:0000313" key="2">
    <source>
        <dbReference type="EMBL" id="MBB6218712.1"/>
    </source>
</evidence>
<keyword evidence="3" id="KW-1185">Reference proteome</keyword>
<keyword evidence="1" id="KW-0472">Membrane</keyword>
<dbReference type="EMBL" id="JACHEN010000046">
    <property type="protein sequence ID" value="MBB6218712.1"/>
    <property type="molecule type" value="Genomic_DNA"/>
</dbReference>
<dbReference type="RefSeq" id="WP_184313431.1">
    <property type="nucleotide sequence ID" value="NZ_JACHEN010000046.1"/>
</dbReference>
<organism evidence="2 3">
    <name type="scientific">Anaerosolibacter carboniphilus</name>
    <dbReference type="NCBI Taxonomy" id="1417629"/>
    <lineage>
        <taxon>Bacteria</taxon>
        <taxon>Bacillati</taxon>
        <taxon>Bacillota</taxon>
        <taxon>Clostridia</taxon>
        <taxon>Peptostreptococcales</taxon>
        <taxon>Thermotaleaceae</taxon>
        <taxon>Anaerosolibacter</taxon>
    </lineage>
</organism>
<evidence type="ECO:0000256" key="1">
    <source>
        <dbReference type="SAM" id="Phobius"/>
    </source>
</evidence>
<keyword evidence="1" id="KW-0812">Transmembrane</keyword>
<feature type="transmembrane region" description="Helical" evidence="1">
    <location>
        <begin position="44"/>
        <end position="65"/>
    </location>
</feature>